<dbReference type="Gene3D" id="3.90.820.10">
    <property type="entry name" value="Structural Genomics, Unknown Function 30-nov-00 1gh9 Mol_id"/>
    <property type="match status" value="1"/>
</dbReference>
<accession>A0A926RSZ6</accession>
<reference evidence="2" key="1">
    <citation type="submission" date="2020-09" db="EMBL/GenBank/DDBJ databases">
        <title>A novel bacterium of genus Hazenella, isolated from South China Sea.</title>
        <authorList>
            <person name="Huang H."/>
            <person name="Mo K."/>
            <person name="Hu Y."/>
        </authorList>
    </citation>
    <scope>NUCLEOTIDE SEQUENCE</scope>
    <source>
        <strain evidence="2">IB182357</strain>
    </source>
</reference>
<dbReference type="InterPro" id="IPR005153">
    <property type="entry name" value="MbtH-like_dom"/>
</dbReference>
<dbReference type="SMART" id="SM00923">
    <property type="entry name" value="MbtH"/>
    <property type="match status" value="1"/>
</dbReference>
<dbReference type="PANTHER" id="PTHR38444:SF1">
    <property type="entry name" value="ENTEROBACTIN BIOSYNTHESIS PROTEIN YBDZ"/>
    <property type="match status" value="1"/>
</dbReference>
<evidence type="ECO:0000259" key="1">
    <source>
        <dbReference type="SMART" id="SM00923"/>
    </source>
</evidence>
<dbReference type="SUPFAM" id="SSF160582">
    <property type="entry name" value="MbtH-like"/>
    <property type="match status" value="1"/>
</dbReference>
<dbReference type="PANTHER" id="PTHR38444">
    <property type="entry name" value="ENTEROBACTIN BIOSYNTHESIS PROTEIN YBDZ"/>
    <property type="match status" value="1"/>
</dbReference>
<dbReference type="InterPro" id="IPR038020">
    <property type="entry name" value="MbtH-like_sf"/>
</dbReference>
<comment type="caution">
    <text evidence="2">The sequence shown here is derived from an EMBL/GenBank/DDBJ whole genome shotgun (WGS) entry which is preliminary data.</text>
</comment>
<protein>
    <submittedName>
        <fullName evidence="2">MbtH family protein</fullName>
    </submittedName>
</protein>
<evidence type="ECO:0000313" key="3">
    <source>
        <dbReference type="Proteomes" id="UP000661691"/>
    </source>
</evidence>
<keyword evidence="3" id="KW-1185">Reference proteome</keyword>
<dbReference type="GO" id="GO:0019290">
    <property type="term" value="P:siderophore biosynthetic process"/>
    <property type="evidence" value="ECO:0007669"/>
    <property type="project" value="TreeGrafter"/>
</dbReference>
<dbReference type="RefSeq" id="WP_191139093.1">
    <property type="nucleotide sequence ID" value="NZ_JACXAG020000002.1"/>
</dbReference>
<dbReference type="EMBL" id="JACXAH010000002">
    <property type="protein sequence ID" value="MBD1371008.1"/>
    <property type="molecule type" value="Genomic_DNA"/>
</dbReference>
<sequence length="73" mass="8582">MSNPFDEVSGHFVVLMNKEGQYSLWPAWIDIPAGWNVQYGEDSKINCLEYINTHWKDLAPRHLQKVKEISYEN</sequence>
<organism evidence="2 3">
    <name type="scientific">Polycladospora coralii</name>
    <dbReference type="NCBI Taxonomy" id="2771432"/>
    <lineage>
        <taxon>Bacteria</taxon>
        <taxon>Bacillati</taxon>
        <taxon>Bacillota</taxon>
        <taxon>Bacilli</taxon>
        <taxon>Bacillales</taxon>
        <taxon>Thermoactinomycetaceae</taxon>
        <taxon>Polycladospora</taxon>
    </lineage>
</organism>
<dbReference type="AlphaFoldDB" id="A0A926RSZ6"/>
<dbReference type="Pfam" id="PF03621">
    <property type="entry name" value="MbtH"/>
    <property type="match status" value="1"/>
</dbReference>
<feature type="domain" description="MbtH-like" evidence="1">
    <location>
        <begin position="3"/>
        <end position="53"/>
    </location>
</feature>
<dbReference type="GO" id="GO:0005829">
    <property type="term" value="C:cytosol"/>
    <property type="evidence" value="ECO:0007669"/>
    <property type="project" value="TreeGrafter"/>
</dbReference>
<evidence type="ECO:0000313" key="2">
    <source>
        <dbReference type="EMBL" id="MBD1371008.1"/>
    </source>
</evidence>
<proteinExistence type="predicted"/>
<dbReference type="InterPro" id="IPR037407">
    <property type="entry name" value="MLP_fam"/>
</dbReference>
<dbReference type="Proteomes" id="UP000661691">
    <property type="component" value="Unassembled WGS sequence"/>
</dbReference>
<name>A0A926RSZ6_9BACL</name>
<gene>
    <name evidence="2" type="ORF">IC620_01355</name>
</gene>